<organism evidence="5 6">
    <name type="scientific">Anaeramoeba flamelloides</name>
    <dbReference type="NCBI Taxonomy" id="1746091"/>
    <lineage>
        <taxon>Eukaryota</taxon>
        <taxon>Metamonada</taxon>
        <taxon>Anaeramoebidae</taxon>
        <taxon>Anaeramoeba</taxon>
    </lineage>
</organism>
<dbReference type="EMBL" id="JANTQA010000072">
    <property type="protein sequence ID" value="KAJ3424699.1"/>
    <property type="molecule type" value="Genomic_DNA"/>
</dbReference>
<name>A0AAV7Y7X1_9EUKA</name>
<comment type="caution">
    <text evidence="5">The sequence shown here is derived from an EMBL/GenBank/DDBJ whole genome shotgun (WGS) entry which is preliminary data.</text>
</comment>
<dbReference type="Gene3D" id="3.40.50.1000">
    <property type="entry name" value="HAD superfamily/HAD-like"/>
    <property type="match status" value="1"/>
</dbReference>
<keyword evidence="2" id="KW-0479">Metal-binding</keyword>
<keyword evidence="3" id="KW-0378">Hydrolase</keyword>
<comment type="similarity">
    <text evidence="1">Belongs to the 5'(3')-deoxyribonucleotidase family.</text>
</comment>
<dbReference type="Pfam" id="PF05761">
    <property type="entry name" value="5_nucleotid"/>
    <property type="match status" value="1"/>
</dbReference>
<evidence type="ECO:0000256" key="3">
    <source>
        <dbReference type="ARBA" id="ARBA00022801"/>
    </source>
</evidence>
<dbReference type="AlphaFoldDB" id="A0AAV7Y7X1"/>
<dbReference type="GO" id="GO:0046872">
    <property type="term" value="F:metal ion binding"/>
    <property type="evidence" value="ECO:0007669"/>
    <property type="project" value="UniProtKB-KW"/>
</dbReference>
<dbReference type="PANTHER" id="PTHR12103">
    <property type="entry name" value="5'-NUCLEOTIDASE DOMAIN-CONTAINING"/>
    <property type="match status" value="1"/>
</dbReference>
<evidence type="ECO:0000256" key="2">
    <source>
        <dbReference type="ARBA" id="ARBA00022723"/>
    </source>
</evidence>
<evidence type="ECO:0000313" key="6">
    <source>
        <dbReference type="Proteomes" id="UP001146793"/>
    </source>
</evidence>
<dbReference type="InterPro" id="IPR023214">
    <property type="entry name" value="HAD_sf"/>
</dbReference>
<dbReference type="SUPFAM" id="SSF56784">
    <property type="entry name" value="HAD-like"/>
    <property type="match status" value="1"/>
</dbReference>
<dbReference type="InterPro" id="IPR036412">
    <property type="entry name" value="HAD-like_sf"/>
</dbReference>
<protein>
    <submittedName>
        <fullName evidence="5">5'-nucleotidase domain-containing protein</fullName>
    </submittedName>
</protein>
<evidence type="ECO:0000256" key="1">
    <source>
        <dbReference type="ARBA" id="ARBA00009589"/>
    </source>
</evidence>
<evidence type="ECO:0000313" key="5">
    <source>
        <dbReference type="EMBL" id="KAJ3424699.1"/>
    </source>
</evidence>
<dbReference type="InterPro" id="IPR008380">
    <property type="entry name" value="HAD-SF_hydro_IG_5-nucl"/>
</dbReference>
<evidence type="ECO:0000256" key="4">
    <source>
        <dbReference type="ARBA" id="ARBA00022842"/>
    </source>
</evidence>
<sequence>MFRELNQTKENFYEKFATSKYVGFDLYNTLNQFHKLAFSKLVFKSLNKYLIKNKNYPTEIETETFVPHYCVKGLFVDVPNGNLIKINSSKQVTNALHGDKVLGFTDLQRIYGKKRNIHDVTIKENETPRSIRTAREIGIGSCFNRLIHLKEKKSVRLGTPAQIFEDLREASNYNFIELGEDSYFPEFSSNLDQYLQNNSKSLKMLFSYLNKSDKKVFLLTNSPPNVSEKTLTHLLGQDWKQYFDLILTNAQKPYFYCKETKTSFYHPFEEKKVNLGDNQRFKYGNAYELMDFLEVDSCEKVVFFGDNPIGDIRQSKINCNWSTVAVVSELAPEKTEMGDGYALFGKDRKRLWGKYLYCGDKLSYWGKMIQNYSDFQVPSIECFTEELFSRLRFY</sequence>
<dbReference type="Proteomes" id="UP001146793">
    <property type="component" value="Unassembled WGS sequence"/>
</dbReference>
<reference evidence="5" key="1">
    <citation type="submission" date="2022-08" db="EMBL/GenBank/DDBJ databases">
        <title>Novel sulphate-reducing endosymbionts in the free-living metamonad Anaeramoeba.</title>
        <authorList>
            <person name="Jerlstrom-Hultqvist J."/>
            <person name="Cepicka I."/>
            <person name="Gallot-Lavallee L."/>
            <person name="Salas-Leiva D."/>
            <person name="Curtis B.A."/>
            <person name="Zahonova K."/>
            <person name="Pipaliya S."/>
            <person name="Dacks J."/>
            <person name="Roger A.J."/>
        </authorList>
    </citation>
    <scope>NUCLEOTIDE SEQUENCE</scope>
    <source>
        <strain evidence="5">Busselton2</strain>
    </source>
</reference>
<gene>
    <name evidence="5" type="ORF">M0812_29423</name>
</gene>
<accession>A0AAV7Y7X1</accession>
<keyword evidence="4" id="KW-0460">Magnesium</keyword>
<dbReference type="GO" id="GO:0008253">
    <property type="term" value="F:5'-nucleotidase activity"/>
    <property type="evidence" value="ECO:0007669"/>
    <property type="project" value="TreeGrafter"/>
</dbReference>
<dbReference type="PANTHER" id="PTHR12103:SF38">
    <property type="entry name" value="5'-NUCLEOTIDASE DOMAIN-CONTAINING PROTEIN 1"/>
    <property type="match status" value="1"/>
</dbReference>
<proteinExistence type="inferred from homology"/>